<reference evidence="2 3" key="1">
    <citation type="submission" date="2024-09" db="EMBL/GenBank/DDBJ databases">
        <title>Chromosome-scale assembly of Riccia fluitans.</title>
        <authorList>
            <person name="Paukszto L."/>
            <person name="Sawicki J."/>
            <person name="Karawczyk K."/>
            <person name="Piernik-Szablinska J."/>
            <person name="Szczecinska M."/>
            <person name="Mazdziarz M."/>
        </authorList>
    </citation>
    <scope>NUCLEOTIDE SEQUENCE [LARGE SCALE GENOMIC DNA]</scope>
    <source>
        <strain evidence="2">Rf_01</strain>
        <tissue evidence="2">Aerial parts of the thallus</tissue>
    </source>
</reference>
<evidence type="ECO:0000313" key="3">
    <source>
        <dbReference type="Proteomes" id="UP001605036"/>
    </source>
</evidence>
<keyword evidence="3" id="KW-1185">Reference proteome</keyword>
<accession>A0ABD1Y0I4</accession>
<proteinExistence type="predicted"/>
<feature type="region of interest" description="Disordered" evidence="1">
    <location>
        <begin position="36"/>
        <end position="67"/>
    </location>
</feature>
<organism evidence="2 3">
    <name type="scientific">Riccia fluitans</name>
    <dbReference type="NCBI Taxonomy" id="41844"/>
    <lineage>
        <taxon>Eukaryota</taxon>
        <taxon>Viridiplantae</taxon>
        <taxon>Streptophyta</taxon>
        <taxon>Embryophyta</taxon>
        <taxon>Marchantiophyta</taxon>
        <taxon>Marchantiopsida</taxon>
        <taxon>Marchantiidae</taxon>
        <taxon>Marchantiales</taxon>
        <taxon>Ricciaceae</taxon>
        <taxon>Riccia</taxon>
    </lineage>
</organism>
<sequence length="186" mass="21259">MARQIKSLGVCNEATCLGPYLAHLYIHFHEMDQQEKEASKKRKASIQTISDSDTETEPKEKKEPPKEVPCVFCEGEASGSKPLDLKVDFAEWGNRVENFSRETSRLFEAFHVEIGSVTIEAVAQNLKEMFTPPPAVETDLQPWKEMVRTLVDLLTEEQKRIKLVVGQRDYFEGKNRCSERIPEIAM</sequence>
<evidence type="ECO:0000313" key="2">
    <source>
        <dbReference type="EMBL" id="KAL2613681.1"/>
    </source>
</evidence>
<dbReference type="EMBL" id="JBHFFA010000007">
    <property type="protein sequence ID" value="KAL2613681.1"/>
    <property type="molecule type" value="Genomic_DNA"/>
</dbReference>
<comment type="caution">
    <text evidence="2">The sequence shown here is derived from an EMBL/GenBank/DDBJ whole genome shotgun (WGS) entry which is preliminary data.</text>
</comment>
<feature type="compositionally biased region" description="Basic and acidic residues" evidence="1">
    <location>
        <begin position="56"/>
        <end position="66"/>
    </location>
</feature>
<gene>
    <name evidence="2" type="ORF">R1flu_025373</name>
</gene>
<dbReference type="AlphaFoldDB" id="A0ABD1Y0I4"/>
<evidence type="ECO:0000256" key="1">
    <source>
        <dbReference type="SAM" id="MobiDB-lite"/>
    </source>
</evidence>
<name>A0ABD1Y0I4_9MARC</name>
<protein>
    <submittedName>
        <fullName evidence="2">Uncharacterized protein</fullName>
    </submittedName>
</protein>
<dbReference type="Proteomes" id="UP001605036">
    <property type="component" value="Unassembled WGS sequence"/>
</dbReference>